<dbReference type="PROSITE" id="PS50975">
    <property type="entry name" value="ATP_GRASP"/>
    <property type="match status" value="1"/>
</dbReference>
<dbReference type="AlphaFoldDB" id="A0A0D6P823"/>
<protein>
    <submittedName>
        <fullName evidence="8">Acetyl-CoA carboxylase biotin carboxylase subunit</fullName>
    </submittedName>
</protein>
<dbReference type="Pfam" id="PF00289">
    <property type="entry name" value="Biotin_carb_N"/>
    <property type="match status" value="1"/>
</dbReference>
<evidence type="ECO:0000256" key="3">
    <source>
        <dbReference type="ARBA" id="ARBA00022840"/>
    </source>
</evidence>
<dbReference type="InterPro" id="IPR050856">
    <property type="entry name" value="Biotin_carboxylase_complex"/>
</dbReference>
<sequence>MSRLPFDTVLIANRGEIAVRILRTLHALGLRGAIMYHDADADSPAVARADHAVRIDGPTPVAAYLDGAQIIAAARTAGAGAIHPGYGFLSENAAFARDVTAAGLCFIGPEADTIALMGDKVRARAFVAAAGFPVAPSVIEDDDPAGFAARARALGPPLLVKPAAGGGGKGMHIVRDLATLDDALETARGEARRYFGDARLYVERYVERPRHIEVQILGDAHGNVVHLHERECSVQRRFQKIIEESPAASLDAVTRARICDAAAGIARAAGYRNAGTVEFIAGDGTFYFLEMNTRLQVEHPVTEMVTGLDLVAEQIRVAAGLKLPFDQDSVRPAGHAIELRLYAEAPGRGFAPTTGRVLSLHWPDGVRVDSGIAAGQRIGAAFDPMLAKLIVHAPDRPAAIARARAALADLVLLGCETNAAFLARVLDDPGYARNEVHTGYLDATPALAAEPVADAAVRRRLLAVACLLSPPVLDAARAVPDLHAAIGGWRN</sequence>
<keyword evidence="3 5" id="KW-0067">ATP-binding</keyword>
<reference evidence="8 9" key="1">
    <citation type="submission" date="2012-11" db="EMBL/GenBank/DDBJ databases">
        <title>Whole genome sequence of Acidisphaera rubrifaciens HS-AP3.</title>
        <authorList>
            <person name="Azuma Y."/>
            <person name="Higashiura N."/>
            <person name="Hirakawa H."/>
            <person name="Matsushita K."/>
        </authorList>
    </citation>
    <scope>NUCLEOTIDE SEQUENCE [LARGE SCALE GENOMIC DNA]</scope>
    <source>
        <strain evidence="8 9">HS-AP3</strain>
    </source>
</reference>
<dbReference type="InterPro" id="IPR011764">
    <property type="entry name" value="Biotin_carboxylation_dom"/>
</dbReference>
<evidence type="ECO:0000259" key="7">
    <source>
        <dbReference type="PROSITE" id="PS50979"/>
    </source>
</evidence>
<evidence type="ECO:0000256" key="4">
    <source>
        <dbReference type="ARBA" id="ARBA00023267"/>
    </source>
</evidence>
<feature type="domain" description="ATP-grasp" evidence="6">
    <location>
        <begin position="124"/>
        <end position="319"/>
    </location>
</feature>
<keyword evidence="9" id="KW-1185">Reference proteome</keyword>
<proteinExistence type="predicted"/>
<comment type="caution">
    <text evidence="8">The sequence shown here is derived from an EMBL/GenBank/DDBJ whole genome shotgun (WGS) entry which is preliminary data.</text>
</comment>
<name>A0A0D6P823_9PROT</name>
<dbReference type="InterPro" id="IPR011054">
    <property type="entry name" value="Rudment_hybrid_motif"/>
</dbReference>
<keyword evidence="4" id="KW-0092">Biotin</keyword>
<dbReference type="InterPro" id="IPR005479">
    <property type="entry name" value="CPAse_ATP-bd"/>
</dbReference>
<dbReference type="Proteomes" id="UP000032680">
    <property type="component" value="Unassembled WGS sequence"/>
</dbReference>
<dbReference type="SUPFAM" id="SSF56059">
    <property type="entry name" value="Glutathione synthetase ATP-binding domain-like"/>
    <property type="match status" value="1"/>
</dbReference>
<evidence type="ECO:0000256" key="2">
    <source>
        <dbReference type="ARBA" id="ARBA00022741"/>
    </source>
</evidence>
<evidence type="ECO:0000259" key="6">
    <source>
        <dbReference type="PROSITE" id="PS50975"/>
    </source>
</evidence>
<gene>
    <name evidence="8" type="ORF">Asru_0464_03</name>
</gene>
<dbReference type="RefSeq" id="WP_048862050.1">
    <property type="nucleotide sequence ID" value="NZ_BANB01000464.1"/>
</dbReference>
<dbReference type="PROSITE" id="PS50979">
    <property type="entry name" value="BC"/>
    <property type="match status" value="1"/>
</dbReference>
<dbReference type="SUPFAM" id="SSF52440">
    <property type="entry name" value="PreATP-grasp domain"/>
    <property type="match status" value="1"/>
</dbReference>
<dbReference type="GO" id="GO:0016874">
    <property type="term" value="F:ligase activity"/>
    <property type="evidence" value="ECO:0007669"/>
    <property type="project" value="UniProtKB-KW"/>
</dbReference>
<dbReference type="SUPFAM" id="SSF51246">
    <property type="entry name" value="Rudiment single hybrid motif"/>
    <property type="match status" value="1"/>
</dbReference>
<evidence type="ECO:0000313" key="8">
    <source>
        <dbReference type="EMBL" id="GAN77807.1"/>
    </source>
</evidence>
<dbReference type="InterPro" id="IPR016185">
    <property type="entry name" value="PreATP-grasp_dom_sf"/>
</dbReference>
<dbReference type="Pfam" id="PF02786">
    <property type="entry name" value="CPSase_L_D2"/>
    <property type="match status" value="1"/>
</dbReference>
<evidence type="ECO:0000256" key="5">
    <source>
        <dbReference type="PROSITE-ProRule" id="PRU00409"/>
    </source>
</evidence>
<dbReference type="PROSITE" id="PS00867">
    <property type="entry name" value="CPSASE_2"/>
    <property type="match status" value="1"/>
</dbReference>
<dbReference type="SMART" id="SM00878">
    <property type="entry name" value="Biotin_carb_C"/>
    <property type="match status" value="1"/>
</dbReference>
<dbReference type="InterPro" id="IPR005482">
    <property type="entry name" value="Biotin_COase_C"/>
</dbReference>
<evidence type="ECO:0000313" key="9">
    <source>
        <dbReference type="Proteomes" id="UP000032680"/>
    </source>
</evidence>
<dbReference type="Gene3D" id="3.30.470.20">
    <property type="entry name" value="ATP-grasp fold, B domain"/>
    <property type="match status" value="1"/>
</dbReference>
<keyword evidence="2 5" id="KW-0547">Nucleotide-binding</keyword>
<dbReference type="OrthoDB" id="9763189at2"/>
<dbReference type="InterPro" id="IPR011761">
    <property type="entry name" value="ATP-grasp"/>
</dbReference>
<feature type="domain" description="Biotin carboxylation" evidence="7">
    <location>
        <begin position="5"/>
        <end position="446"/>
    </location>
</feature>
<dbReference type="GO" id="GO:0046872">
    <property type="term" value="F:metal ion binding"/>
    <property type="evidence" value="ECO:0007669"/>
    <property type="project" value="InterPro"/>
</dbReference>
<dbReference type="PANTHER" id="PTHR18866">
    <property type="entry name" value="CARBOXYLASE:PYRUVATE/ACETYL-COA/PROPIONYL-COA CARBOXYLASE"/>
    <property type="match status" value="1"/>
</dbReference>
<organism evidence="8 9">
    <name type="scientific">Acidisphaera rubrifaciens HS-AP3</name>
    <dbReference type="NCBI Taxonomy" id="1231350"/>
    <lineage>
        <taxon>Bacteria</taxon>
        <taxon>Pseudomonadati</taxon>
        <taxon>Pseudomonadota</taxon>
        <taxon>Alphaproteobacteria</taxon>
        <taxon>Acetobacterales</taxon>
        <taxon>Acetobacteraceae</taxon>
        <taxon>Acidisphaera</taxon>
    </lineage>
</organism>
<dbReference type="Pfam" id="PF02785">
    <property type="entry name" value="Biotin_carb_C"/>
    <property type="match status" value="1"/>
</dbReference>
<dbReference type="EMBL" id="BANB01000464">
    <property type="protein sequence ID" value="GAN77807.1"/>
    <property type="molecule type" value="Genomic_DNA"/>
</dbReference>
<dbReference type="GO" id="GO:0005524">
    <property type="term" value="F:ATP binding"/>
    <property type="evidence" value="ECO:0007669"/>
    <property type="project" value="UniProtKB-UniRule"/>
</dbReference>
<keyword evidence="1" id="KW-0436">Ligase</keyword>
<dbReference type="InterPro" id="IPR005481">
    <property type="entry name" value="BC-like_N"/>
</dbReference>
<accession>A0A0D6P823</accession>
<evidence type="ECO:0000256" key="1">
    <source>
        <dbReference type="ARBA" id="ARBA00022598"/>
    </source>
</evidence>
<dbReference type="PANTHER" id="PTHR18866:SF33">
    <property type="entry name" value="METHYLCROTONOYL-COA CARBOXYLASE SUBUNIT ALPHA, MITOCHONDRIAL-RELATED"/>
    <property type="match status" value="1"/>
</dbReference>